<feature type="chain" id="PRO_5046261892" description="Glucose-methanol-choline oxidoreductase N-terminal domain-containing protein" evidence="4">
    <location>
        <begin position="17"/>
        <end position="793"/>
    </location>
</feature>
<dbReference type="InterPro" id="IPR036188">
    <property type="entry name" value="FAD/NAD-bd_sf"/>
</dbReference>
<dbReference type="RefSeq" id="XP_064733954.1">
    <property type="nucleotide sequence ID" value="XM_064868457.1"/>
</dbReference>
<reference evidence="7 8" key="1">
    <citation type="journal article" date="2023" name="Res Sq">
        <title>Genomic and morphological characterization of Knufia obscura isolated from the Mars 2020 spacecraft assembly facility.</title>
        <authorList>
            <person name="Chander A.M."/>
            <person name="Teixeira M.M."/>
            <person name="Singh N.K."/>
            <person name="Williams M.P."/>
            <person name="Parker C.W."/>
            <person name="Leo P."/>
            <person name="Stajich J.E."/>
            <person name="Torok T."/>
            <person name="Tighe S."/>
            <person name="Mason C.E."/>
            <person name="Venkateswaran K."/>
        </authorList>
    </citation>
    <scope>NUCLEOTIDE SEQUENCE [LARGE SCALE GENOMIC DNA]</scope>
    <source>
        <strain evidence="7 8">CCFEE 5817</strain>
    </source>
</reference>
<dbReference type="InterPro" id="IPR053208">
    <property type="entry name" value="GMC_Oxidoreductase_CD"/>
</dbReference>
<feature type="domain" description="Glucose-methanol-choline oxidoreductase N-terminal" evidence="5">
    <location>
        <begin position="305"/>
        <end position="328"/>
    </location>
</feature>
<comment type="caution">
    <text evidence="7">The sequence shown here is derived from an EMBL/GenBank/DDBJ whole genome shotgun (WGS) entry which is preliminary data.</text>
</comment>
<dbReference type="InterPro" id="IPR000172">
    <property type="entry name" value="GMC_OxRdtase_N"/>
</dbReference>
<proteinExistence type="inferred from homology"/>
<protein>
    <recommendedName>
        <fullName evidence="5 6">Glucose-methanol-choline oxidoreductase N-terminal domain-containing protein</fullName>
    </recommendedName>
</protein>
<dbReference type="PANTHER" id="PTHR47190">
    <property type="entry name" value="DEHYDROGENASE, PUTATIVE-RELATED"/>
    <property type="match status" value="1"/>
</dbReference>
<evidence type="ECO:0000256" key="4">
    <source>
        <dbReference type="SAM" id="SignalP"/>
    </source>
</evidence>
<dbReference type="Pfam" id="PF00732">
    <property type="entry name" value="GMC_oxred_N"/>
    <property type="match status" value="1"/>
</dbReference>
<feature type="region of interest" description="Disordered" evidence="3">
    <location>
        <begin position="767"/>
        <end position="793"/>
    </location>
</feature>
<evidence type="ECO:0000259" key="5">
    <source>
        <dbReference type="PROSITE" id="PS00623"/>
    </source>
</evidence>
<name>A0ABR0S0J5_9EURO</name>
<dbReference type="PROSITE" id="PS00623">
    <property type="entry name" value="GMC_OXRED_1"/>
    <property type="match status" value="1"/>
</dbReference>
<dbReference type="Proteomes" id="UP001334248">
    <property type="component" value="Unassembled WGS sequence"/>
</dbReference>
<dbReference type="Gene3D" id="3.50.50.60">
    <property type="entry name" value="FAD/NAD(P)-binding domain"/>
    <property type="match status" value="1"/>
</dbReference>
<dbReference type="SUPFAM" id="SSF54373">
    <property type="entry name" value="FAD-linked reductases, C-terminal domain"/>
    <property type="match status" value="1"/>
</dbReference>
<dbReference type="GeneID" id="89993451"/>
<feature type="signal peptide" evidence="4">
    <location>
        <begin position="1"/>
        <end position="16"/>
    </location>
</feature>
<dbReference type="InterPro" id="IPR007867">
    <property type="entry name" value="GMC_OxRtase_C"/>
</dbReference>
<dbReference type="PANTHER" id="PTHR47190:SF4">
    <property type="entry name" value="DEHYDROGENASE, PUTATIVE-RELATED"/>
    <property type="match status" value="1"/>
</dbReference>
<keyword evidence="4" id="KW-0732">Signal</keyword>
<accession>A0ABR0S0J5</accession>
<dbReference type="SUPFAM" id="SSF51905">
    <property type="entry name" value="FAD/NAD(P)-binding domain"/>
    <property type="match status" value="1"/>
</dbReference>
<dbReference type="CDD" id="cd09630">
    <property type="entry name" value="CDH_like_cytochrome"/>
    <property type="match status" value="1"/>
</dbReference>
<comment type="similarity">
    <text evidence="1 2">Belongs to the GMC oxidoreductase family.</text>
</comment>
<dbReference type="Gene3D" id="2.60.40.1210">
    <property type="entry name" value="Cellobiose dehydrogenase, cytochrome domain"/>
    <property type="match status" value="1"/>
</dbReference>
<keyword evidence="2" id="KW-0285">Flavoprotein</keyword>
<feature type="domain" description="Glucose-methanol-choline oxidoreductase N-terminal" evidence="6">
    <location>
        <begin position="472"/>
        <end position="486"/>
    </location>
</feature>
<dbReference type="InterPro" id="IPR015920">
    <property type="entry name" value="Cellobiose_DH-like_cyt"/>
</dbReference>
<dbReference type="PROSITE" id="PS00624">
    <property type="entry name" value="GMC_OXRED_2"/>
    <property type="match status" value="1"/>
</dbReference>
<evidence type="ECO:0000256" key="2">
    <source>
        <dbReference type="RuleBase" id="RU003968"/>
    </source>
</evidence>
<keyword evidence="8" id="KW-1185">Reference proteome</keyword>
<evidence type="ECO:0000256" key="1">
    <source>
        <dbReference type="ARBA" id="ARBA00010790"/>
    </source>
</evidence>
<feature type="compositionally biased region" description="Basic residues" evidence="3">
    <location>
        <begin position="769"/>
        <end position="785"/>
    </location>
</feature>
<evidence type="ECO:0000259" key="6">
    <source>
        <dbReference type="PROSITE" id="PS00624"/>
    </source>
</evidence>
<gene>
    <name evidence="7" type="ORF">PMZ80_000002</name>
</gene>
<evidence type="ECO:0000313" key="7">
    <source>
        <dbReference type="EMBL" id="KAK5945864.1"/>
    </source>
</evidence>
<dbReference type="Pfam" id="PF16010">
    <property type="entry name" value="CDH-cyt"/>
    <property type="match status" value="1"/>
</dbReference>
<evidence type="ECO:0000256" key="3">
    <source>
        <dbReference type="SAM" id="MobiDB-lite"/>
    </source>
</evidence>
<dbReference type="SUPFAM" id="SSF49344">
    <property type="entry name" value="CBD9-like"/>
    <property type="match status" value="1"/>
</dbReference>
<dbReference type="Pfam" id="PF05199">
    <property type="entry name" value="GMC_oxred_C"/>
    <property type="match status" value="1"/>
</dbReference>
<sequence length="793" mass="84203">MQDILLALTLAAGVLGQSSSTYVDSNTGITFQSFLDTSKDVFFGIALPTDTSDDVIGQIVGPADASWASFDFGSSMINNLLVVAWPYEGQVIASTRLTTGYTAPPEYIGSAAIKPISNGTFVNSTHFSYTYLCTGCAIESSSLRDNVGVFGWALSTTALTDASTTSAALTYHAAGFGAFGLDIDAARSDSFGSWAAMAASSNSTIPTIPKPPGSNSTLPVTTSNATYDYIIAGGGPAGIIVAQRLAETGADVLLIERGPASTYASGGEKVLDWNDTVTQYDVPALAYSLSSMDTDYCVDTASQAGCLLGGGTMVNAMMYVPPQPVDFDDKWPVGWKWTDVVASAERLYTKLPGTSVPSADGERYDQGAYDVLSKFFDGLGWSLTDIAESPDNKHNTYSHPHWSIGNGKRASPVTTYLPLAQSMPNFELQLETKVMRAVRNGSYVSGVEVETTAGNRQLINVNAGGKVILASGALSSPRILWNSGIGRSEQIQVVADGQTSVILPRESEWIDLPVGEGVQDHPIVTLKFQTGSLPALASAAFTNPSINDTEMFAQGEGLLTQSGQRLNFWSSAEASDGATRYFQGTCNAPSNNTVQMKIYLTHGLTSSGDLTITSAGNTEFAVQPWLNTDADREALATFIDQLLEYTRTSNSSLRYTSSTGTNDTGASLLDTFVSGSHFVGTARMGSDEGSVVVDTDTKVYGTDNLYVVDASIHPDLPTGNTQAIVMVAAEHAADKILAASVNGTEATPSSKFTTSRVIRTGFTNSYSQKQRKRHMHLPRAGRRSMLRSGLRSF</sequence>
<evidence type="ECO:0000313" key="8">
    <source>
        <dbReference type="Proteomes" id="UP001334248"/>
    </source>
</evidence>
<dbReference type="Gene3D" id="3.30.410.10">
    <property type="entry name" value="Cholesterol Oxidase, domain 2"/>
    <property type="match status" value="1"/>
</dbReference>
<organism evidence="7 8">
    <name type="scientific">Knufia obscura</name>
    <dbReference type="NCBI Taxonomy" id="1635080"/>
    <lineage>
        <taxon>Eukaryota</taxon>
        <taxon>Fungi</taxon>
        <taxon>Dikarya</taxon>
        <taxon>Ascomycota</taxon>
        <taxon>Pezizomycotina</taxon>
        <taxon>Eurotiomycetes</taxon>
        <taxon>Chaetothyriomycetidae</taxon>
        <taxon>Chaetothyriales</taxon>
        <taxon>Trichomeriaceae</taxon>
        <taxon>Knufia</taxon>
    </lineage>
</organism>
<keyword evidence="2" id="KW-0274">FAD</keyword>
<dbReference type="EMBL" id="JAVHJV010000001">
    <property type="protein sequence ID" value="KAK5945864.1"/>
    <property type="molecule type" value="Genomic_DNA"/>
</dbReference>